<dbReference type="SUPFAM" id="SSF51735">
    <property type="entry name" value="NAD(P)-binding Rossmann-fold domains"/>
    <property type="match status" value="1"/>
</dbReference>
<dbReference type="Gene3D" id="3.90.25.10">
    <property type="entry name" value="UDP-galactose 4-epimerase, domain 1"/>
    <property type="match status" value="1"/>
</dbReference>
<reference evidence="2 3" key="1">
    <citation type="submission" date="2018-10" db="EMBL/GenBank/DDBJ databases">
        <title>Draft genome of Mycobacterium hodleri strain B.</title>
        <authorList>
            <person name="Amande T.J."/>
            <person name="Mcgenity T.J."/>
        </authorList>
    </citation>
    <scope>NUCLEOTIDE SEQUENCE [LARGE SCALE GENOMIC DNA]</scope>
    <source>
        <strain evidence="2 3">B</strain>
    </source>
</reference>
<evidence type="ECO:0000259" key="1">
    <source>
        <dbReference type="Pfam" id="PF01370"/>
    </source>
</evidence>
<dbReference type="Gene3D" id="3.40.50.720">
    <property type="entry name" value="NAD(P)-binding Rossmann-like Domain"/>
    <property type="match status" value="1"/>
</dbReference>
<dbReference type="Proteomes" id="UP000315759">
    <property type="component" value="Unassembled WGS sequence"/>
</dbReference>
<dbReference type="PANTHER" id="PTHR43245:SF13">
    <property type="entry name" value="UDP-D-APIOSE_UDP-D-XYLOSE SYNTHASE 2"/>
    <property type="match status" value="1"/>
</dbReference>
<proteinExistence type="predicted"/>
<sequence>MMRALVTGGAGFVGRRMCNALLARGDEVVCVDPIAPRTGGLDPQNWPMFDPRDYEKFTFVRKDCRSYFARSHESFDVVFHLAAMVGGRLMIDYEPLAVAEDLAVDAMYWRWAETAKPGKTVYFSSSAAYPIHLQRPDGYRLLKEDDIDFAETLGMPDMTYGWAKLTGEYLGKLAHERYGMKSVVYRPFSGFGEDQDLTYPFPAITKRIFELTGPEMFVWGSGRQMRDFVHIDDCIRCVLETMDQVDDGSAINISSGRLTSFIELAQLILQSVGKTASITTQSDKPEGVFARGGDTALQEKLGFQPRIGLTEGIDRMVRHLDRMNLAKVG</sequence>
<evidence type="ECO:0000313" key="2">
    <source>
        <dbReference type="EMBL" id="TQR87333.1"/>
    </source>
</evidence>
<name>A0A544W515_9MYCO</name>
<organism evidence="2 3">
    <name type="scientific">Mycolicibacterium hodleri</name>
    <dbReference type="NCBI Taxonomy" id="49897"/>
    <lineage>
        <taxon>Bacteria</taxon>
        <taxon>Bacillati</taxon>
        <taxon>Actinomycetota</taxon>
        <taxon>Actinomycetes</taxon>
        <taxon>Mycobacteriales</taxon>
        <taxon>Mycobacteriaceae</taxon>
        <taxon>Mycolicibacterium</taxon>
    </lineage>
</organism>
<dbReference type="InterPro" id="IPR050177">
    <property type="entry name" value="Lipid_A_modif_metabolic_enz"/>
</dbReference>
<comment type="caution">
    <text evidence="2">The sequence shown here is derived from an EMBL/GenBank/DDBJ whole genome shotgun (WGS) entry which is preliminary data.</text>
</comment>
<dbReference type="PANTHER" id="PTHR43245">
    <property type="entry name" value="BIFUNCTIONAL POLYMYXIN RESISTANCE PROTEIN ARNA"/>
    <property type="match status" value="1"/>
</dbReference>
<feature type="domain" description="NAD-dependent epimerase/dehydratase" evidence="1">
    <location>
        <begin position="4"/>
        <end position="253"/>
    </location>
</feature>
<dbReference type="InterPro" id="IPR036291">
    <property type="entry name" value="NAD(P)-bd_dom_sf"/>
</dbReference>
<dbReference type="AlphaFoldDB" id="A0A544W515"/>
<keyword evidence="3" id="KW-1185">Reference proteome</keyword>
<dbReference type="InterPro" id="IPR001509">
    <property type="entry name" value="Epimerase_deHydtase"/>
</dbReference>
<gene>
    <name evidence="2" type="ORF">D8S82_07555</name>
</gene>
<accession>A0A544W515</accession>
<evidence type="ECO:0000313" key="3">
    <source>
        <dbReference type="Proteomes" id="UP000315759"/>
    </source>
</evidence>
<dbReference type="Pfam" id="PF01370">
    <property type="entry name" value="Epimerase"/>
    <property type="match status" value="1"/>
</dbReference>
<protein>
    <submittedName>
        <fullName evidence="2">NAD-dependent epimerase/dehydratase family protein</fullName>
    </submittedName>
</protein>
<dbReference type="EMBL" id="VIFX01000007">
    <property type="protein sequence ID" value="TQR87333.1"/>
    <property type="molecule type" value="Genomic_DNA"/>
</dbReference>